<gene>
    <name evidence="3" type="ORF">PSON_ATCC_30995.1.T0850057</name>
</gene>
<organism evidence="3 4">
    <name type="scientific">Paramecium sonneborni</name>
    <dbReference type="NCBI Taxonomy" id="65129"/>
    <lineage>
        <taxon>Eukaryota</taxon>
        <taxon>Sar</taxon>
        <taxon>Alveolata</taxon>
        <taxon>Ciliophora</taxon>
        <taxon>Intramacronucleata</taxon>
        <taxon>Oligohymenophorea</taxon>
        <taxon>Peniculida</taxon>
        <taxon>Parameciidae</taxon>
        <taxon>Paramecium</taxon>
    </lineage>
</organism>
<evidence type="ECO:0000313" key="4">
    <source>
        <dbReference type="Proteomes" id="UP000692954"/>
    </source>
</evidence>
<proteinExistence type="predicted"/>
<protein>
    <submittedName>
        <fullName evidence="3">Uncharacterized protein</fullName>
    </submittedName>
</protein>
<keyword evidence="1" id="KW-0175">Coiled coil</keyword>
<keyword evidence="2" id="KW-0732">Signal</keyword>
<feature type="coiled-coil region" evidence="1">
    <location>
        <begin position="47"/>
        <end position="96"/>
    </location>
</feature>
<evidence type="ECO:0000256" key="1">
    <source>
        <dbReference type="SAM" id="Coils"/>
    </source>
</evidence>
<dbReference type="AlphaFoldDB" id="A0A8S1PQI8"/>
<feature type="signal peptide" evidence="2">
    <location>
        <begin position="1"/>
        <end position="15"/>
    </location>
</feature>
<accession>A0A8S1PQI8</accession>
<evidence type="ECO:0000313" key="3">
    <source>
        <dbReference type="EMBL" id="CAD8105700.1"/>
    </source>
</evidence>
<name>A0A8S1PQI8_9CILI</name>
<feature type="chain" id="PRO_5035722747" evidence="2">
    <location>
        <begin position="16"/>
        <end position="385"/>
    </location>
</feature>
<feature type="coiled-coil region" evidence="1">
    <location>
        <begin position="274"/>
        <end position="315"/>
    </location>
</feature>
<keyword evidence="4" id="KW-1185">Reference proteome</keyword>
<reference evidence="3" key="1">
    <citation type="submission" date="2021-01" db="EMBL/GenBank/DDBJ databases">
        <authorList>
            <consortium name="Genoscope - CEA"/>
            <person name="William W."/>
        </authorList>
    </citation>
    <scope>NUCLEOTIDE SEQUENCE</scope>
</reference>
<dbReference type="EMBL" id="CAJJDN010000085">
    <property type="protein sequence ID" value="CAD8105700.1"/>
    <property type="molecule type" value="Genomic_DNA"/>
</dbReference>
<evidence type="ECO:0000256" key="2">
    <source>
        <dbReference type="SAM" id="SignalP"/>
    </source>
</evidence>
<sequence length="385" mass="44863">MKILVFCLLALTIAADKFDQFRAFDEDEFGRTLIDTLQMQMSTGEPIARFIEIMRNLETSIENEQKEDDKANNEYQNQCTEDIKVLQQESANLERRTVEIQSILDELEPLRSYKQGQADAKNAWKVETEKKLADLVKKRETEKAEFDKKVEEHDYATFVIETVRRMFSDKNQSFLQMNNESQWQKVRDYFINASEQAKKFEIKKSYSKMFNVFAEIANAAQTEDFQNSPTVSRIVNLCDLMLKQIEDSKALETKAEQKRLNMFMLEKGNFDKDLTTLNNALAQLTAAILSLDNRIQDQKRDLSDYNARLAAKNKQSEDRGNECREKAYNYQLTREKREQKRQLVSQIIGAFSANQRDFAEYVKLRGQAGDFRGKNFQILGNPTED</sequence>
<comment type="caution">
    <text evidence="3">The sequence shown here is derived from an EMBL/GenBank/DDBJ whole genome shotgun (WGS) entry which is preliminary data.</text>
</comment>
<dbReference type="Proteomes" id="UP000692954">
    <property type="component" value="Unassembled WGS sequence"/>
</dbReference>